<evidence type="ECO:0008006" key="4">
    <source>
        <dbReference type="Google" id="ProtNLM"/>
    </source>
</evidence>
<organism evidence="2 3">
    <name type="scientific">Elysia marginata</name>
    <dbReference type="NCBI Taxonomy" id="1093978"/>
    <lineage>
        <taxon>Eukaryota</taxon>
        <taxon>Metazoa</taxon>
        <taxon>Spiralia</taxon>
        <taxon>Lophotrochozoa</taxon>
        <taxon>Mollusca</taxon>
        <taxon>Gastropoda</taxon>
        <taxon>Heterobranchia</taxon>
        <taxon>Euthyneura</taxon>
        <taxon>Panpulmonata</taxon>
        <taxon>Sacoglossa</taxon>
        <taxon>Placobranchoidea</taxon>
        <taxon>Plakobranchidae</taxon>
        <taxon>Elysia</taxon>
    </lineage>
</organism>
<dbReference type="AlphaFoldDB" id="A0AAV4ESL1"/>
<comment type="caution">
    <text evidence="2">The sequence shown here is derived from an EMBL/GenBank/DDBJ whole genome shotgun (WGS) entry which is preliminary data.</text>
</comment>
<accession>A0AAV4ESL1</accession>
<evidence type="ECO:0000313" key="2">
    <source>
        <dbReference type="EMBL" id="GFR63736.1"/>
    </source>
</evidence>
<proteinExistence type="predicted"/>
<reference evidence="2 3" key="1">
    <citation type="journal article" date="2021" name="Elife">
        <title>Chloroplast acquisition without the gene transfer in kleptoplastic sea slugs, Plakobranchus ocellatus.</title>
        <authorList>
            <person name="Maeda T."/>
            <person name="Takahashi S."/>
            <person name="Yoshida T."/>
            <person name="Shimamura S."/>
            <person name="Takaki Y."/>
            <person name="Nagai Y."/>
            <person name="Toyoda A."/>
            <person name="Suzuki Y."/>
            <person name="Arimoto A."/>
            <person name="Ishii H."/>
            <person name="Satoh N."/>
            <person name="Nishiyama T."/>
            <person name="Hasebe M."/>
            <person name="Maruyama T."/>
            <person name="Minagawa J."/>
            <person name="Obokata J."/>
            <person name="Shigenobu S."/>
        </authorList>
    </citation>
    <scope>NUCLEOTIDE SEQUENCE [LARGE SCALE GENOMIC DNA]</scope>
</reference>
<evidence type="ECO:0000256" key="1">
    <source>
        <dbReference type="SAM" id="MobiDB-lite"/>
    </source>
</evidence>
<dbReference type="EMBL" id="BMAT01000308">
    <property type="protein sequence ID" value="GFR63736.1"/>
    <property type="molecule type" value="Genomic_DNA"/>
</dbReference>
<sequence>MMRIPYGRLRTDSGAGHATNRSPDGNRFELFRTDRLRNRRRNIYTYKLKNKSPDGNRSEVFRTGYASHETGFTPKGTQRKSIWSIYARNREKEIAFTLSIEEINKAAQSLDYAAKGQL</sequence>
<keyword evidence="3" id="KW-1185">Reference proteome</keyword>
<gene>
    <name evidence="2" type="ORF">ElyMa_000163100</name>
</gene>
<feature type="region of interest" description="Disordered" evidence="1">
    <location>
        <begin position="1"/>
        <end position="26"/>
    </location>
</feature>
<protein>
    <recommendedName>
        <fullName evidence="4">AP2/ERF domain-containing protein</fullName>
    </recommendedName>
</protein>
<name>A0AAV4ESL1_9GAST</name>
<evidence type="ECO:0000313" key="3">
    <source>
        <dbReference type="Proteomes" id="UP000762676"/>
    </source>
</evidence>
<dbReference type="Proteomes" id="UP000762676">
    <property type="component" value="Unassembled WGS sequence"/>
</dbReference>